<comment type="caution">
    <text evidence="1">The sequence shown here is derived from an EMBL/GenBank/DDBJ whole genome shotgun (WGS) entry which is preliminary data.</text>
</comment>
<reference evidence="1" key="1">
    <citation type="submission" date="2023-03" db="EMBL/GenBank/DDBJ databases">
        <title>Massive genome expansion in bonnet fungi (Mycena s.s.) driven by repeated elements and novel gene families across ecological guilds.</title>
        <authorList>
            <consortium name="Lawrence Berkeley National Laboratory"/>
            <person name="Harder C.B."/>
            <person name="Miyauchi S."/>
            <person name="Viragh M."/>
            <person name="Kuo A."/>
            <person name="Thoen E."/>
            <person name="Andreopoulos B."/>
            <person name="Lu D."/>
            <person name="Skrede I."/>
            <person name="Drula E."/>
            <person name="Henrissat B."/>
            <person name="Morin E."/>
            <person name="Kohler A."/>
            <person name="Barry K."/>
            <person name="LaButti K."/>
            <person name="Morin E."/>
            <person name="Salamov A."/>
            <person name="Lipzen A."/>
            <person name="Mereny Z."/>
            <person name="Hegedus B."/>
            <person name="Baldrian P."/>
            <person name="Stursova M."/>
            <person name="Weitz H."/>
            <person name="Taylor A."/>
            <person name="Grigoriev I.V."/>
            <person name="Nagy L.G."/>
            <person name="Martin F."/>
            <person name="Kauserud H."/>
        </authorList>
    </citation>
    <scope>NUCLEOTIDE SEQUENCE</scope>
    <source>
        <strain evidence="1">9144</strain>
    </source>
</reference>
<keyword evidence="2" id="KW-1185">Reference proteome</keyword>
<dbReference type="Proteomes" id="UP001219525">
    <property type="component" value="Unassembled WGS sequence"/>
</dbReference>
<dbReference type="AlphaFoldDB" id="A0AAD6YA36"/>
<protein>
    <recommendedName>
        <fullName evidence="3">Reverse transcriptase domain-containing protein</fullName>
    </recommendedName>
</protein>
<sequence>MRKAKNRYHSAIRKEKRSHWREYITNLPRTNIWTAAKYALDPATASSSARTPDLVDTDGSVASSPEEKAAVFHAKFFPPRPDIPPPPAGPHPSAFPPPAFDVEALHRAIAKLSPWKAPGPSGIPNIAIKAASTTLTPILLAILTAGLRLHYFPASWRVFITATLRKPGKSDYTVPGAFRPIAEEECLGKVVESVLTDWLSGFVEAKGLLSPRQFGG</sequence>
<evidence type="ECO:0000313" key="2">
    <source>
        <dbReference type="Proteomes" id="UP001219525"/>
    </source>
</evidence>
<proteinExistence type="predicted"/>
<dbReference type="PANTHER" id="PTHR33481:SF1">
    <property type="entry name" value="ENDONUCLEASE_EXONUCLEASE_PHOSPHATASE DOMAIN-CONTAINING PROTEIN-RELATED"/>
    <property type="match status" value="1"/>
</dbReference>
<feature type="non-terminal residue" evidence="1">
    <location>
        <position position="216"/>
    </location>
</feature>
<name>A0AAD6YA36_9AGAR</name>
<evidence type="ECO:0000313" key="1">
    <source>
        <dbReference type="EMBL" id="KAJ7207909.1"/>
    </source>
</evidence>
<evidence type="ECO:0008006" key="3">
    <source>
        <dbReference type="Google" id="ProtNLM"/>
    </source>
</evidence>
<accession>A0AAD6YA36</accession>
<dbReference type="EMBL" id="JARJCW010000035">
    <property type="protein sequence ID" value="KAJ7207909.1"/>
    <property type="molecule type" value="Genomic_DNA"/>
</dbReference>
<dbReference type="PANTHER" id="PTHR33481">
    <property type="entry name" value="REVERSE TRANSCRIPTASE"/>
    <property type="match status" value="1"/>
</dbReference>
<gene>
    <name evidence="1" type="ORF">GGX14DRAFT_365741</name>
</gene>
<organism evidence="1 2">
    <name type="scientific">Mycena pura</name>
    <dbReference type="NCBI Taxonomy" id="153505"/>
    <lineage>
        <taxon>Eukaryota</taxon>
        <taxon>Fungi</taxon>
        <taxon>Dikarya</taxon>
        <taxon>Basidiomycota</taxon>
        <taxon>Agaricomycotina</taxon>
        <taxon>Agaricomycetes</taxon>
        <taxon>Agaricomycetidae</taxon>
        <taxon>Agaricales</taxon>
        <taxon>Marasmiineae</taxon>
        <taxon>Mycenaceae</taxon>
        <taxon>Mycena</taxon>
    </lineage>
</organism>